<dbReference type="Proteomes" id="UP000075243">
    <property type="component" value="Chromosome 3"/>
</dbReference>
<dbReference type="InterPro" id="IPR036514">
    <property type="entry name" value="SGNH_hydro_sf"/>
</dbReference>
<name>A0A151TXS9_CAJCA</name>
<dbReference type="AlphaFoldDB" id="A0A151TXS9"/>
<keyword evidence="3" id="KW-0812">Transmembrane</keyword>
<evidence type="ECO:0000256" key="2">
    <source>
        <dbReference type="ARBA" id="ARBA00023180"/>
    </source>
</evidence>
<evidence type="ECO:0000313" key="5">
    <source>
        <dbReference type="Proteomes" id="UP000075243"/>
    </source>
</evidence>
<dbReference type="PANTHER" id="PTHR22835:SF476">
    <property type="entry name" value="OS06G0160200 PROTEIN"/>
    <property type="match status" value="1"/>
</dbReference>
<dbReference type="Gene3D" id="3.40.50.1110">
    <property type="entry name" value="SGNH hydrolase"/>
    <property type="match status" value="1"/>
</dbReference>
<dbReference type="GO" id="GO:0016788">
    <property type="term" value="F:hydrolase activity, acting on ester bonds"/>
    <property type="evidence" value="ECO:0007669"/>
    <property type="project" value="InterPro"/>
</dbReference>
<dbReference type="Pfam" id="PF00657">
    <property type="entry name" value="Lipase_GDSL"/>
    <property type="match status" value="1"/>
</dbReference>
<feature type="transmembrane region" description="Helical" evidence="3">
    <location>
        <begin position="59"/>
        <end position="79"/>
    </location>
</feature>
<keyword evidence="3" id="KW-1133">Transmembrane helix</keyword>
<keyword evidence="2" id="KW-0325">Glycoprotein</keyword>
<dbReference type="Gramene" id="C.cajan_10839.t">
    <property type="protein sequence ID" value="C.cajan_10839.t"/>
    <property type="gene ID" value="C.cajan_10839"/>
</dbReference>
<evidence type="ECO:0000256" key="1">
    <source>
        <dbReference type="ARBA" id="ARBA00008668"/>
    </source>
</evidence>
<dbReference type="STRING" id="3821.A0A151TXS9"/>
<dbReference type="InterPro" id="IPR001087">
    <property type="entry name" value="GDSL"/>
</dbReference>
<dbReference type="PANTHER" id="PTHR22835">
    <property type="entry name" value="ZINC FINGER FYVE DOMAIN CONTAINING PROTEIN"/>
    <property type="match status" value="1"/>
</dbReference>
<gene>
    <name evidence="4" type="ORF">KK1_011157</name>
</gene>
<evidence type="ECO:0000256" key="3">
    <source>
        <dbReference type="SAM" id="Phobius"/>
    </source>
</evidence>
<sequence>MSIFNFGDSNSGTDGFCAAFPQDCIAFYLAAEALGLPFLSPYLQSIGSDYKDGANYATMGPVCFCLISLFVIGISPFSLSTRNKLSSRDIFGISIYTFYIGQNDFTSNLATIGISGVPQYFELYNLGGCTFMVLNLAHVGCFTSLLEELPRSHGLQYGIKACCGYGGSGYNFDPKVYCGDAKGINGSTVTATAFDDPYNYASWDRIHATDVANKLILPLPLLMDLILISISHFRNTVIFPIAFHNNFIISHFTLNIPYDKYMTRYVNLALLIYFQ</sequence>
<keyword evidence="5" id="KW-1185">Reference proteome</keyword>
<comment type="similarity">
    <text evidence="1">Belongs to the 'GDSL' lipolytic enzyme family.</text>
</comment>
<keyword evidence="3" id="KW-0472">Membrane</keyword>
<reference evidence="4 5" key="1">
    <citation type="journal article" date="2012" name="Nat. Biotechnol.">
        <title>Draft genome sequence of pigeonpea (Cajanus cajan), an orphan legume crop of resource-poor farmers.</title>
        <authorList>
            <person name="Varshney R.K."/>
            <person name="Chen W."/>
            <person name="Li Y."/>
            <person name="Bharti A.K."/>
            <person name="Saxena R.K."/>
            <person name="Schlueter J.A."/>
            <person name="Donoghue M.T."/>
            <person name="Azam S."/>
            <person name="Fan G."/>
            <person name="Whaley A.M."/>
            <person name="Farmer A.D."/>
            <person name="Sheridan J."/>
            <person name="Iwata A."/>
            <person name="Tuteja R."/>
            <person name="Penmetsa R.V."/>
            <person name="Wu W."/>
            <person name="Upadhyaya H.D."/>
            <person name="Yang S.P."/>
            <person name="Shah T."/>
            <person name="Saxena K.B."/>
            <person name="Michael T."/>
            <person name="McCombie W.R."/>
            <person name="Yang B."/>
            <person name="Zhang G."/>
            <person name="Yang H."/>
            <person name="Wang J."/>
            <person name="Spillane C."/>
            <person name="Cook D.R."/>
            <person name="May G.D."/>
            <person name="Xu X."/>
            <person name="Jackson S.A."/>
        </authorList>
    </citation>
    <scope>NUCLEOTIDE SEQUENCE [LARGE SCALE GENOMIC DNA]</scope>
    <source>
        <strain evidence="5">cv. Asha</strain>
    </source>
</reference>
<evidence type="ECO:0000313" key="4">
    <source>
        <dbReference type="EMBL" id="KYP71877.1"/>
    </source>
</evidence>
<organism evidence="4 5">
    <name type="scientific">Cajanus cajan</name>
    <name type="common">Pigeon pea</name>
    <name type="synonym">Cajanus indicus</name>
    <dbReference type="NCBI Taxonomy" id="3821"/>
    <lineage>
        <taxon>Eukaryota</taxon>
        <taxon>Viridiplantae</taxon>
        <taxon>Streptophyta</taxon>
        <taxon>Embryophyta</taxon>
        <taxon>Tracheophyta</taxon>
        <taxon>Spermatophyta</taxon>
        <taxon>Magnoliopsida</taxon>
        <taxon>eudicotyledons</taxon>
        <taxon>Gunneridae</taxon>
        <taxon>Pentapetalae</taxon>
        <taxon>rosids</taxon>
        <taxon>fabids</taxon>
        <taxon>Fabales</taxon>
        <taxon>Fabaceae</taxon>
        <taxon>Papilionoideae</taxon>
        <taxon>50 kb inversion clade</taxon>
        <taxon>NPAAA clade</taxon>
        <taxon>indigoferoid/millettioid clade</taxon>
        <taxon>Phaseoleae</taxon>
        <taxon>Cajanus</taxon>
    </lineage>
</organism>
<proteinExistence type="inferred from homology"/>
<accession>A0A151TXS9</accession>
<protein>
    <submittedName>
        <fullName evidence="4">GDSL esterase/lipase At4g01130 family</fullName>
    </submittedName>
</protein>
<dbReference type="EMBL" id="CM003605">
    <property type="protein sequence ID" value="KYP71877.1"/>
    <property type="molecule type" value="Genomic_DNA"/>
</dbReference>